<evidence type="ECO:0000313" key="1">
    <source>
        <dbReference type="EMBL" id="CAL5227830.1"/>
    </source>
</evidence>
<keyword evidence="2" id="KW-1185">Reference proteome</keyword>
<dbReference type="EMBL" id="CAXHTA020000017">
    <property type="protein sequence ID" value="CAL5227830.1"/>
    <property type="molecule type" value="Genomic_DNA"/>
</dbReference>
<name>A0ABP1G903_9CHLO</name>
<sequence length="141" mass="15249">MQPILAFSDGMPDELVRGSHPHDYEEVDHFDPVITDYNGNLIARIPLKTPTGKAVVVSFVCATGARSIYLCAEALHALDSKGVLQHSGEQRVAEILYKKESVFTAVVEQTPTSHKNSNVLGCHALGKLGLHSTESGSFFDA</sequence>
<protein>
    <submittedName>
        <fullName evidence="1">G10858 protein</fullName>
    </submittedName>
</protein>
<organism evidence="1 2">
    <name type="scientific">Coccomyxa viridis</name>
    <dbReference type="NCBI Taxonomy" id="1274662"/>
    <lineage>
        <taxon>Eukaryota</taxon>
        <taxon>Viridiplantae</taxon>
        <taxon>Chlorophyta</taxon>
        <taxon>core chlorophytes</taxon>
        <taxon>Trebouxiophyceae</taxon>
        <taxon>Trebouxiophyceae incertae sedis</taxon>
        <taxon>Coccomyxaceae</taxon>
        <taxon>Coccomyxa</taxon>
    </lineage>
</organism>
<reference evidence="1 2" key="1">
    <citation type="submission" date="2024-06" db="EMBL/GenBank/DDBJ databases">
        <authorList>
            <person name="Kraege A."/>
            <person name="Thomma B."/>
        </authorList>
    </citation>
    <scope>NUCLEOTIDE SEQUENCE [LARGE SCALE GENOMIC DNA]</scope>
</reference>
<comment type="caution">
    <text evidence="1">The sequence shown here is derived from an EMBL/GenBank/DDBJ whole genome shotgun (WGS) entry which is preliminary data.</text>
</comment>
<dbReference type="Proteomes" id="UP001497392">
    <property type="component" value="Unassembled WGS sequence"/>
</dbReference>
<proteinExistence type="predicted"/>
<evidence type="ECO:0000313" key="2">
    <source>
        <dbReference type="Proteomes" id="UP001497392"/>
    </source>
</evidence>
<accession>A0ABP1G903</accession>
<gene>
    <name evidence="1" type="primary">g10858</name>
    <name evidence="1" type="ORF">VP750_LOCUS9736</name>
</gene>